<name>A0A0F9SL12_9ZZZZ</name>
<organism evidence="1">
    <name type="scientific">marine sediment metagenome</name>
    <dbReference type="NCBI Taxonomy" id="412755"/>
    <lineage>
        <taxon>unclassified sequences</taxon>
        <taxon>metagenomes</taxon>
        <taxon>ecological metagenomes</taxon>
    </lineage>
</organism>
<reference evidence="1" key="1">
    <citation type="journal article" date="2015" name="Nature">
        <title>Complex archaea that bridge the gap between prokaryotes and eukaryotes.</title>
        <authorList>
            <person name="Spang A."/>
            <person name="Saw J.H."/>
            <person name="Jorgensen S.L."/>
            <person name="Zaremba-Niedzwiedzka K."/>
            <person name="Martijn J."/>
            <person name="Lind A.E."/>
            <person name="van Eijk R."/>
            <person name="Schleper C."/>
            <person name="Guy L."/>
            <person name="Ettema T.J."/>
        </authorList>
    </citation>
    <scope>NUCLEOTIDE SEQUENCE</scope>
</reference>
<dbReference type="AlphaFoldDB" id="A0A0F9SL12"/>
<evidence type="ECO:0000313" key="1">
    <source>
        <dbReference type="EMBL" id="KKN67734.1"/>
    </source>
</evidence>
<dbReference type="EMBL" id="LAZR01000467">
    <property type="protein sequence ID" value="KKN67734.1"/>
    <property type="molecule type" value="Genomic_DNA"/>
</dbReference>
<sequence>MKGGTKPKMRSLLYLIAKLLGDASAVSKGKVGKRVKRRFIGRLLSRLIR</sequence>
<comment type="caution">
    <text evidence="1">The sequence shown here is derived from an EMBL/GenBank/DDBJ whole genome shotgun (WGS) entry which is preliminary data.</text>
</comment>
<proteinExistence type="predicted"/>
<accession>A0A0F9SL12</accession>
<protein>
    <submittedName>
        <fullName evidence="1">Uncharacterized protein</fullName>
    </submittedName>
</protein>
<gene>
    <name evidence="1" type="ORF">LCGC14_0458820</name>
</gene>